<dbReference type="Gene3D" id="3.90.230.10">
    <property type="entry name" value="Creatinase/methionine aminopeptidase superfamily"/>
    <property type="match status" value="1"/>
</dbReference>
<evidence type="ECO:0000313" key="8">
    <source>
        <dbReference type="EMBL" id="QDT37202.1"/>
    </source>
</evidence>
<dbReference type="EC" id="3.4.-.-" evidence="8"/>
<dbReference type="EMBL" id="CP036268">
    <property type="protein sequence ID" value="QDT37202.1"/>
    <property type="molecule type" value="Genomic_DNA"/>
</dbReference>
<dbReference type="PROSITE" id="PS00491">
    <property type="entry name" value="PROLINE_PEPTIDASE"/>
    <property type="match status" value="1"/>
</dbReference>
<dbReference type="SUPFAM" id="SSF55920">
    <property type="entry name" value="Creatinase/aminopeptidase"/>
    <property type="match status" value="1"/>
</dbReference>
<dbReference type="InterPro" id="IPR000587">
    <property type="entry name" value="Creatinase_N"/>
</dbReference>
<dbReference type="Gene3D" id="3.40.350.10">
    <property type="entry name" value="Creatinase/prolidase N-terminal domain"/>
    <property type="match status" value="1"/>
</dbReference>
<protein>
    <submittedName>
        <fullName evidence="8">Putative peptidase</fullName>
        <ecNumber evidence="8">3.4.-.-</ecNumber>
    </submittedName>
</protein>
<comment type="similarity">
    <text evidence="5">Belongs to the peptidase M24B family.</text>
</comment>
<dbReference type="GO" id="GO:0006508">
    <property type="term" value="P:proteolysis"/>
    <property type="evidence" value="ECO:0007669"/>
    <property type="project" value="UniProtKB-KW"/>
</dbReference>
<feature type="domain" description="Peptidase M24" evidence="6">
    <location>
        <begin position="155"/>
        <end position="359"/>
    </location>
</feature>
<dbReference type="Pfam" id="PF01321">
    <property type="entry name" value="Creatinase_N"/>
    <property type="match status" value="1"/>
</dbReference>
<keyword evidence="3 8" id="KW-0378">Hydrolase</keyword>
<sequence>MSEKLSHPIPGGDHNNEFELRRRKLVETLAATDADCLLVTNTSNVTYLTGFTGDSSYLLVGPDQTILISDARFETQIAEQCADLEAFIRSTGQKMVQATVDILQSQPGHRIGFESGSVNFALWESLRDGLESRELTPLSGKVEALRQVKDAGEVEQIRDAVRLAEAAFTELLTRVGPETTELEAFAELEYIARRRGAKGMSFEPIIGVGDRSALPHYQPGRRKLGDDPLILFDWGVVGPHGYVSDLTRVARTDTIPPKLQRAQELVSEAVEAAITAIRPGTELKKIDGIARNVIEEGGFGDKFGHGLGHGIGLEVHEGPRLSPLGEGCLEIGNVVTVEPGIYLEGLGGIRIEEDVLVTESGAEVLSSLPRTFHELAW</sequence>
<dbReference type="RefSeq" id="WP_145363337.1">
    <property type="nucleotide sequence ID" value="NZ_CP036268.1"/>
</dbReference>
<dbReference type="Proteomes" id="UP000317318">
    <property type="component" value="Chromosome"/>
</dbReference>
<dbReference type="InterPro" id="IPR001131">
    <property type="entry name" value="Peptidase_M24B_aminopep-P_CS"/>
</dbReference>
<organism evidence="8 9">
    <name type="scientific">Stratiformator vulcanicus</name>
    <dbReference type="NCBI Taxonomy" id="2527980"/>
    <lineage>
        <taxon>Bacteria</taxon>
        <taxon>Pseudomonadati</taxon>
        <taxon>Planctomycetota</taxon>
        <taxon>Planctomycetia</taxon>
        <taxon>Planctomycetales</taxon>
        <taxon>Planctomycetaceae</taxon>
        <taxon>Stratiformator</taxon>
    </lineage>
</organism>
<evidence type="ECO:0000259" key="6">
    <source>
        <dbReference type="Pfam" id="PF00557"/>
    </source>
</evidence>
<evidence type="ECO:0000313" key="9">
    <source>
        <dbReference type="Proteomes" id="UP000317318"/>
    </source>
</evidence>
<evidence type="ECO:0000256" key="1">
    <source>
        <dbReference type="ARBA" id="ARBA00022670"/>
    </source>
</evidence>
<dbReference type="InterPro" id="IPR036005">
    <property type="entry name" value="Creatinase/aminopeptidase-like"/>
</dbReference>
<dbReference type="PANTHER" id="PTHR46112:SF3">
    <property type="entry name" value="AMINOPEPTIDASE YPDF"/>
    <property type="match status" value="1"/>
</dbReference>
<feature type="domain" description="Creatinase N-terminal" evidence="7">
    <location>
        <begin position="21"/>
        <end position="148"/>
    </location>
</feature>
<dbReference type="SUPFAM" id="SSF53092">
    <property type="entry name" value="Creatinase/prolidase N-terminal domain"/>
    <property type="match status" value="1"/>
</dbReference>
<keyword evidence="2 5" id="KW-0479">Metal-binding</keyword>
<dbReference type="InterPro" id="IPR029149">
    <property type="entry name" value="Creatin/AminoP/Spt16_N"/>
</dbReference>
<dbReference type="InterPro" id="IPR050659">
    <property type="entry name" value="Peptidase_M24B"/>
</dbReference>
<dbReference type="Pfam" id="PF00557">
    <property type="entry name" value="Peptidase_M24"/>
    <property type="match status" value="1"/>
</dbReference>
<evidence type="ECO:0000256" key="2">
    <source>
        <dbReference type="ARBA" id="ARBA00022723"/>
    </source>
</evidence>
<reference evidence="8 9" key="1">
    <citation type="submission" date="2019-02" db="EMBL/GenBank/DDBJ databases">
        <title>Deep-cultivation of Planctomycetes and their phenomic and genomic characterization uncovers novel biology.</title>
        <authorList>
            <person name="Wiegand S."/>
            <person name="Jogler M."/>
            <person name="Boedeker C."/>
            <person name="Pinto D."/>
            <person name="Vollmers J."/>
            <person name="Rivas-Marin E."/>
            <person name="Kohn T."/>
            <person name="Peeters S.H."/>
            <person name="Heuer A."/>
            <person name="Rast P."/>
            <person name="Oberbeckmann S."/>
            <person name="Bunk B."/>
            <person name="Jeske O."/>
            <person name="Meyerdierks A."/>
            <person name="Storesund J.E."/>
            <person name="Kallscheuer N."/>
            <person name="Luecker S."/>
            <person name="Lage O.M."/>
            <person name="Pohl T."/>
            <person name="Merkel B.J."/>
            <person name="Hornburger P."/>
            <person name="Mueller R.-W."/>
            <person name="Bruemmer F."/>
            <person name="Labrenz M."/>
            <person name="Spormann A.M."/>
            <person name="Op den Camp H."/>
            <person name="Overmann J."/>
            <person name="Amann R."/>
            <person name="Jetten M.S.M."/>
            <person name="Mascher T."/>
            <person name="Medema M.H."/>
            <person name="Devos D.P."/>
            <person name="Kaster A.-K."/>
            <person name="Ovreas L."/>
            <person name="Rohde M."/>
            <person name="Galperin M.Y."/>
            <person name="Jogler C."/>
        </authorList>
    </citation>
    <scope>NUCLEOTIDE SEQUENCE [LARGE SCALE GENOMIC DNA]</scope>
    <source>
        <strain evidence="8 9">Pan189</strain>
    </source>
</reference>
<evidence type="ECO:0000259" key="7">
    <source>
        <dbReference type="Pfam" id="PF01321"/>
    </source>
</evidence>
<dbReference type="OrthoDB" id="9806388at2"/>
<evidence type="ECO:0000256" key="3">
    <source>
        <dbReference type="ARBA" id="ARBA00022801"/>
    </source>
</evidence>
<accession>A0A517QZX7</accession>
<keyword evidence="4" id="KW-0482">Metalloprotease</keyword>
<gene>
    <name evidence="8" type="ORF">Pan189_15740</name>
</gene>
<dbReference type="KEGG" id="svp:Pan189_15740"/>
<dbReference type="GO" id="GO:0046872">
    <property type="term" value="F:metal ion binding"/>
    <property type="evidence" value="ECO:0007669"/>
    <property type="project" value="UniProtKB-KW"/>
</dbReference>
<dbReference type="InterPro" id="IPR000994">
    <property type="entry name" value="Pept_M24"/>
</dbReference>
<keyword evidence="9" id="KW-1185">Reference proteome</keyword>
<dbReference type="GO" id="GO:0008237">
    <property type="term" value="F:metallopeptidase activity"/>
    <property type="evidence" value="ECO:0007669"/>
    <property type="project" value="UniProtKB-KW"/>
</dbReference>
<name>A0A517QZX7_9PLAN</name>
<keyword evidence="1" id="KW-0645">Protease</keyword>
<proteinExistence type="inferred from homology"/>
<evidence type="ECO:0000256" key="5">
    <source>
        <dbReference type="RuleBase" id="RU000590"/>
    </source>
</evidence>
<evidence type="ECO:0000256" key="4">
    <source>
        <dbReference type="ARBA" id="ARBA00023049"/>
    </source>
</evidence>
<dbReference type="PANTHER" id="PTHR46112">
    <property type="entry name" value="AMINOPEPTIDASE"/>
    <property type="match status" value="1"/>
</dbReference>
<dbReference type="AlphaFoldDB" id="A0A517QZX7"/>